<gene>
    <name evidence="5" type="ORF">BXY64_0512</name>
</gene>
<keyword evidence="2 3" id="KW-0663">Pyridoxal phosphate</keyword>
<evidence type="ECO:0000313" key="6">
    <source>
        <dbReference type="Proteomes" id="UP000284531"/>
    </source>
</evidence>
<dbReference type="GO" id="GO:0005737">
    <property type="term" value="C:cytoplasm"/>
    <property type="evidence" value="ECO:0007669"/>
    <property type="project" value="TreeGrafter"/>
</dbReference>
<proteinExistence type="inferred from homology"/>
<dbReference type="SUPFAM" id="SSF53383">
    <property type="entry name" value="PLP-dependent transferases"/>
    <property type="match status" value="1"/>
</dbReference>
<dbReference type="InterPro" id="IPR015421">
    <property type="entry name" value="PyrdxlP-dep_Trfase_major"/>
</dbReference>
<dbReference type="PANTHER" id="PTHR11808">
    <property type="entry name" value="TRANS-SULFURATION ENZYME FAMILY MEMBER"/>
    <property type="match status" value="1"/>
</dbReference>
<dbReference type="InterPro" id="IPR015422">
    <property type="entry name" value="PyrdxlP-dep_Trfase_small"/>
</dbReference>
<feature type="modified residue" description="N6-(pyridoxal phosphate)lysine" evidence="3">
    <location>
        <position position="218"/>
    </location>
</feature>
<reference evidence="5 6" key="1">
    <citation type="submission" date="2018-09" db="EMBL/GenBank/DDBJ databases">
        <title>Genomic Encyclopedia of Archaeal and Bacterial Type Strains, Phase II (KMG-II): from individual species to whole genera.</title>
        <authorList>
            <person name="Goeker M."/>
        </authorList>
    </citation>
    <scope>NUCLEOTIDE SEQUENCE [LARGE SCALE GENOMIC DNA]</scope>
    <source>
        <strain evidence="5 6">DSM 21950</strain>
    </source>
</reference>
<evidence type="ECO:0000256" key="1">
    <source>
        <dbReference type="ARBA" id="ARBA00001933"/>
    </source>
</evidence>
<sequence length="402" mass="45876">MALLRLYESNILTMKKNINASHTPLYREAGFNLKDSKTTQEAFAAELDHPHEPENYIYSRYRNPTTVAVEQQIMELEGCKWALLVETGMAAIDVAVSVFQKGKDTRPWLFFHEIYGGTNSFIDTVLIKRRNLDVHRFYANDGLYDFEELERLLKEIQPEFLYFEAVSNPMLIVADVKRIMELAKQYDCKIIVDNTFGTPYLWKPLLDGADLVIHSATKYMSGHGNITAGVICGNDEELMKEAIEYRKWAGHFLSPDDAYRLGTQLKSFDLRFKQHCDNALALAEYLQNHPKIEEVLYPGLESHPTRKEAVALFGDKGFGGMVTFDIKGDSDEDKREKCNRFIAALEDQIPLVPTLGEVDTILLPVEPVWGAKYPLPGTIRLSVGIENIEKLKEWIDKALKEM</sequence>
<dbReference type="GO" id="GO:0016846">
    <property type="term" value="F:carbon-sulfur lyase activity"/>
    <property type="evidence" value="ECO:0007669"/>
    <property type="project" value="TreeGrafter"/>
</dbReference>
<dbReference type="GO" id="GO:0030170">
    <property type="term" value="F:pyridoxal phosphate binding"/>
    <property type="evidence" value="ECO:0007669"/>
    <property type="project" value="InterPro"/>
</dbReference>
<comment type="cofactor">
    <cofactor evidence="1 4">
        <name>pyridoxal 5'-phosphate</name>
        <dbReference type="ChEBI" id="CHEBI:597326"/>
    </cofactor>
</comment>
<evidence type="ECO:0000256" key="3">
    <source>
        <dbReference type="PIRSR" id="PIRSR001434-2"/>
    </source>
</evidence>
<evidence type="ECO:0000313" key="5">
    <source>
        <dbReference type="EMBL" id="RKE03507.1"/>
    </source>
</evidence>
<dbReference type="EMBL" id="RAPQ01000008">
    <property type="protein sequence ID" value="RKE03507.1"/>
    <property type="molecule type" value="Genomic_DNA"/>
</dbReference>
<keyword evidence="6" id="KW-1185">Reference proteome</keyword>
<accession>A0A419X6Z7</accession>
<dbReference type="Gene3D" id="3.40.640.10">
    <property type="entry name" value="Type I PLP-dependent aspartate aminotransferase-like (Major domain)"/>
    <property type="match status" value="1"/>
</dbReference>
<dbReference type="InterPro" id="IPR000277">
    <property type="entry name" value="Cys/Met-Metab_PyrdxlP-dep_enz"/>
</dbReference>
<name>A0A419X6Z7_9BACT</name>
<dbReference type="PIRSF" id="PIRSF001434">
    <property type="entry name" value="CGS"/>
    <property type="match status" value="1"/>
</dbReference>
<dbReference type="InterPro" id="IPR015424">
    <property type="entry name" value="PyrdxlP-dep_Trfase"/>
</dbReference>
<evidence type="ECO:0000256" key="2">
    <source>
        <dbReference type="ARBA" id="ARBA00022898"/>
    </source>
</evidence>
<protein>
    <submittedName>
        <fullName evidence="5">Cystathionine gamma-synthase</fullName>
    </submittedName>
</protein>
<dbReference type="Pfam" id="PF01053">
    <property type="entry name" value="Cys_Met_Meta_PP"/>
    <property type="match status" value="1"/>
</dbReference>
<dbReference type="InterPro" id="IPR054542">
    <property type="entry name" value="Cys_met_metab_PP"/>
</dbReference>
<dbReference type="PROSITE" id="PS00868">
    <property type="entry name" value="CYS_MET_METAB_PP"/>
    <property type="match status" value="1"/>
</dbReference>
<organism evidence="5 6">
    <name type="scientific">Marinifilum flexuosum</name>
    <dbReference type="NCBI Taxonomy" id="1117708"/>
    <lineage>
        <taxon>Bacteria</taxon>
        <taxon>Pseudomonadati</taxon>
        <taxon>Bacteroidota</taxon>
        <taxon>Bacteroidia</taxon>
        <taxon>Marinilabiliales</taxon>
        <taxon>Marinifilaceae</taxon>
    </lineage>
</organism>
<dbReference type="GO" id="GO:0019346">
    <property type="term" value="P:transsulfuration"/>
    <property type="evidence" value="ECO:0007669"/>
    <property type="project" value="InterPro"/>
</dbReference>
<comment type="similarity">
    <text evidence="4">Belongs to the trans-sulfuration enzymes family.</text>
</comment>
<dbReference type="AlphaFoldDB" id="A0A419X6Z7"/>
<dbReference type="Gene3D" id="3.90.1150.10">
    <property type="entry name" value="Aspartate Aminotransferase, domain 1"/>
    <property type="match status" value="1"/>
</dbReference>
<comment type="caution">
    <text evidence="5">The sequence shown here is derived from an EMBL/GenBank/DDBJ whole genome shotgun (WGS) entry which is preliminary data.</text>
</comment>
<dbReference type="Proteomes" id="UP000284531">
    <property type="component" value="Unassembled WGS sequence"/>
</dbReference>
<evidence type="ECO:0000256" key="4">
    <source>
        <dbReference type="RuleBase" id="RU362118"/>
    </source>
</evidence>